<accession>A0ABP8NAJ8</accession>
<evidence type="ECO:0000259" key="3">
    <source>
        <dbReference type="Pfam" id="PF07593"/>
    </source>
</evidence>
<dbReference type="Pfam" id="PF13517">
    <property type="entry name" value="FG-GAP_3"/>
    <property type="match status" value="4"/>
</dbReference>
<name>A0ABP8NAJ8_9BACT</name>
<feature type="domain" description="ASPIC/UnbV" evidence="3">
    <location>
        <begin position="582"/>
        <end position="647"/>
    </location>
</feature>
<dbReference type="PANTHER" id="PTHR16026">
    <property type="entry name" value="CARTILAGE ACIDIC PROTEIN 1"/>
    <property type="match status" value="1"/>
</dbReference>
<dbReference type="InterPro" id="IPR027039">
    <property type="entry name" value="Crtac1"/>
</dbReference>
<dbReference type="EMBL" id="BAABHD010000076">
    <property type="protein sequence ID" value="GAA4464086.1"/>
    <property type="molecule type" value="Genomic_DNA"/>
</dbReference>
<dbReference type="PROSITE" id="PS51257">
    <property type="entry name" value="PROKAR_LIPOPROTEIN"/>
    <property type="match status" value="1"/>
</dbReference>
<feature type="compositionally biased region" description="Polar residues" evidence="2">
    <location>
        <begin position="390"/>
        <end position="400"/>
    </location>
</feature>
<dbReference type="Pfam" id="PF07593">
    <property type="entry name" value="UnbV_ASPIC"/>
    <property type="match status" value="1"/>
</dbReference>
<dbReference type="PANTHER" id="PTHR16026:SF0">
    <property type="entry name" value="CARTILAGE ACIDIC PROTEIN 1"/>
    <property type="match status" value="1"/>
</dbReference>
<dbReference type="SUPFAM" id="SSF69318">
    <property type="entry name" value="Integrin alpha N-terminal domain"/>
    <property type="match status" value="3"/>
</dbReference>
<sequence length="1167" mass="127925">MCTKLLFRSGWAVLWLAGWLSSCTSRDRLFVQRSSAETNITFNNRLTETDSVNALTFEYMYNGAGVGIGDFNKDGLADVYFAGNQVSSQLYLNEGAFHFKDITKQSGTGTNVWCTGVSVADVNQDSWPDIYVCVAGPEKDTTRRANKFFINNGPGPDGIPSFTERAAEYGLNDMGYSTQAAFFDYDRDGDLDCYLLTNAIETTNRNALRPKRTHGESPSNDRLYRNMSKEGKELTFVNVTHQSGILTEGYGLGLCVSDLDDNGWPDVYCANDFLSNDLVWLNQPGNQAGKALFTNQAAAMLKHQTHNGMGVDIADINNDALPDIVVMDMLPADNYRQKMMLPGSNYNRFQMDLQLGYEPQFVRNTLQLNRGSLGQAGWGEGQGAERKAQGVNSRDGINTSPPSPVRPAPTRLPVFSEVGQLAGIEKTDWSWAPLLADLDNDGWKDLYITNGYRRDVTNLDYIVFNHEQATFGTPEAQARKIKEELYRLPEINISNYAYCNQGSNPAAALTFTDVSADWGLDQAGYSNGAAYADFDNDGDLDLITNNIDGEALVLENRLNQRENAPHWLRLTFATTPELPVTIGTKVWLYAGNQVQMQELSPVRGFVSTVESALHFGLGSVSRIDSLVIRYPNGQKQVLRPSAVDQLLAVPYKPSGDWQESAPAGQPLFAELSAEHTGLHLTHQENAVVDFNRTPLLPHQYSKNGPCLTVGDANGDGLDDFFMGTDFGKPSAIYVQQASGRFALVCLPGSQAYEDMGAIFFDADGDGDQDLYVVSGGSQEEGLSEVYQDRLYLNAGKGAEGLPTYEIAFSAVPATRSSGSCVTAADFDGDGDVDLFRGGRIIPGQYPKPADSYLLRNDKGVFTDVTNQVAPGLRQAGMVTAAVWTDVNKDRKPDLMLVGEWMAPTLFTNTGDRLAGGTPKGLEETAGWWCSLLAKDMDGDGDVDFIAGNLGLNCKFRASAEEPVRVYAGDFDHNGRLDPILTYYLNHQQVPVAQRDVMTSQIPSIKKRFPTYHDYASHPFEEMFTNEELAGVYVREAQQMASCYIENRGKAGFVVHRLPIEAQMAPIYGIQASDFTGDGKTDLLLAGNFYGSETIGGQQDAGKGLLLAGNGRGNFRPILNAGLNLDKDAKAVASLRRPNGSLWWLVTNNNGPLQVWQSTVSRVQLTKL</sequence>
<feature type="region of interest" description="Disordered" evidence="2">
    <location>
        <begin position="373"/>
        <end position="411"/>
    </location>
</feature>
<evidence type="ECO:0000256" key="1">
    <source>
        <dbReference type="ARBA" id="ARBA00022729"/>
    </source>
</evidence>
<protein>
    <submittedName>
        <fullName evidence="4">VCBS repeat-containing protein</fullName>
    </submittedName>
</protein>
<comment type="caution">
    <text evidence="4">The sequence shown here is derived from an EMBL/GenBank/DDBJ whole genome shotgun (WGS) entry which is preliminary data.</text>
</comment>
<gene>
    <name evidence="4" type="ORF">GCM10023189_42830</name>
</gene>
<dbReference type="RefSeq" id="WP_345246910.1">
    <property type="nucleotide sequence ID" value="NZ_BAABHD010000076.1"/>
</dbReference>
<evidence type="ECO:0000256" key="2">
    <source>
        <dbReference type="SAM" id="MobiDB-lite"/>
    </source>
</evidence>
<keyword evidence="1" id="KW-0732">Signal</keyword>
<dbReference type="Gene3D" id="2.130.10.130">
    <property type="entry name" value="Integrin alpha, N-terminal"/>
    <property type="match status" value="3"/>
</dbReference>
<dbReference type="InterPro" id="IPR013517">
    <property type="entry name" value="FG-GAP"/>
</dbReference>
<dbReference type="InterPro" id="IPR011519">
    <property type="entry name" value="UnbV_ASPIC"/>
</dbReference>
<keyword evidence="5" id="KW-1185">Reference proteome</keyword>
<dbReference type="Proteomes" id="UP001501175">
    <property type="component" value="Unassembled WGS sequence"/>
</dbReference>
<reference evidence="5" key="1">
    <citation type="journal article" date="2019" name="Int. J. Syst. Evol. Microbiol.">
        <title>The Global Catalogue of Microorganisms (GCM) 10K type strain sequencing project: providing services to taxonomists for standard genome sequencing and annotation.</title>
        <authorList>
            <consortium name="The Broad Institute Genomics Platform"/>
            <consortium name="The Broad Institute Genome Sequencing Center for Infectious Disease"/>
            <person name="Wu L."/>
            <person name="Ma J."/>
        </authorList>
    </citation>
    <scope>NUCLEOTIDE SEQUENCE [LARGE SCALE GENOMIC DNA]</scope>
    <source>
        <strain evidence="5">JCM 17927</strain>
    </source>
</reference>
<evidence type="ECO:0000313" key="5">
    <source>
        <dbReference type="Proteomes" id="UP001501175"/>
    </source>
</evidence>
<dbReference type="InterPro" id="IPR028994">
    <property type="entry name" value="Integrin_alpha_N"/>
</dbReference>
<organism evidence="4 5">
    <name type="scientific">Nibrella saemangeumensis</name>
    <dbReference type="NCBI Taxonomy" id="1084526"/>
    <lineage>
        <taxon>Bacteria</taxon>
        <taxon>Pseudomonadati</taxon>
        <taxon>Bacteroidota</taxon>
        <taxon>Cytophagia</taxon>
        <taxon>Cytophagales</taxon>
        <taxon>Spirosomataceae</taxon>
        <taxon>Nibrella</taxon>
    </lineage>
</organism>
<proteinExistence type="predicted"/>
<evidence type="ECO:0000313" key="4">
    <source>
        <dbReference type="EMBL" id="GAA4464086.1"/>
    </source>
</evidence>